<evidence type="ECO:0000313" key="1">
    <source>
        <dbReference type="EMBL" id="UBF23409.1"/>
    </source>
</evidence>
<reference evidence="1" key="1">
    <citation type="submission" date="2021-05" db="EMBL/GenBank/DDBJ databases">
        <title>Diversity, taxonomy and evolution of archaeal viruses of the class Caudoviricetes.</title>
        <authorList>
            <person name="Liu Y."/>
            <person name="Demina T.A."/>
            <person name="Roux S."/>
            <person name="Aiewsakun P."/>
            <person name="Kazlauskas D."/>
            <person name="Simmonds P."/>
            <person name="Prangishvili D."/>
            <person name="Oksanen H.M."/>
            <person name="Krupovic M."/>
        </authorList>
    </citation>
    <scope>NUCLEOTIDE SEQUENCE</scope>
    <source>
        <strain evidence="1">HATV-3/30</strain>
    </source>
</reference>
<gene>
    <name evidence="1" type="ORF">HATV-3_gp59</name>
</gene>
<sequence length="50" mass="5782">MPECPETHEVVSEKLPSDLHGHTVVEDCQDCDYWRARWVKQQTLADVGDK</sequence>
<keyword evidence="2" id="KW-1185">Reference proteome</keyword>
<protein>
    <submittedName>
        <fullName evidence="1">Uncharacterized protein</fullName>
    </submittedName>
</protein>
<dbReference type="EMBL" id="MZ334527">
    <property type="protein sequence ID" value="UBF23409.1"/>
    <property type="molecule type" value="Genomic_DNA"/>
</dbReference>
<proteinExistence type="predicted"/>
<name>A0AAE9BYX6_9CAUD</name>
<accession>A0AAE9BYX6</accession>
<organism evidence="1 2">
    <name type="scientific">Haloarcula tailed virus 3</name>
    <dbReference type="NCBI Taxonomy" id="2877990"/>
    <lineage>
        <taxon>Viruses</taxon>
        <taxon>Duplodnaviria</taxon>
        <taxon>Heunggongvirae</taxon>
        <taxon>Uroviricota</taxon>
        <taxon>Caudoviricetes</taxon>
        <taxon>Kirjokansivirales</taxon>
        <taxon>Pyrstoviridae</taxon>
        <taxon>Hatrivirus</taxon>
        <taxon>Hatrivirus caudatum</taxon>
        <taxon>Hatrivirus HATV3</taxon>
    </lineage>
</organism>
<evidence type="ECO:0000313" key="2">
    <source>
        <dbReference type="Proteomes" id="UP000827845"/>
    </source>
</evidence>
<dbReference type="Proteomes" id="UP000827845">
    <property type="component" value="Segment"/>
</dbReference>